<organism evidence="2 3">
    <name type="scientific">Diaphorobacter aerolatus</name>
    <dbReference type="NCBI Taxonomy" id="1288495"/>
    <lineage>
        <taxon>Bacteria</taxon>
        <taxon>Pseudomonadati</taxon>
        <taxon>Pseudomonadota</taxon>
        <taxon>Betaproteobacteria</taxon>
        <taxon>Burkholderiales</taxon>
        <taxon>Comamonadaceae</taxon>
        <taxon>Diaphorobacter</taxon>
    </lineage>
</organism>
<feature type="transmembrane region" description="Helical" evidence="1">
    <location>
        <begin position="46"/>
        <end position="64"/>
    </location>
</feature>
<dbReference type="AlphaFoldDB" id="A0A7H0GHP5"/>
<dbReference type="Proteomes" id="UP000516028">
    <property type="component" value="Chromosome"/>
</dbReference>
<sequence>MRNDLQRAATEGISDAIGFISGALIGYGIGYLLGLDIFSQGYDTRSVLGIALVGIGGGMGLSLARRWRRRKN</sequence>
<feature type="transmembrane region" description="Helical" evidence="1">
    <location>
        <begin position="12"/>
        <end position="34"/>
    </location>
</feature>
<proteinExistence type="predicted"/>
<protein>
    <submittedName>
        <fullName evidence="2">Uncharacterized protein</fullName>
    </submittedName>
</protein>
<evidence type="ECO:0000256" key="1">
    <source>
        <dbReference type="SAM" id="Phobius"/>
    </source>
</evidence>
<dbReference type="EMBL" id="CP060783">
    <property type="protein sequence ID" value="QNP47811.1"/>
    <property type="molecule type" value="Genomic_DNA"/>
</dbReference>
<accession>A0A7H0GHP5</accession>
<evidence type="ECO:0000313" key="2">
    <source>
        <dbReference type="EMBL" id="QNP47811.1"/>
    </source>
</evidence>
<keyword evidence="1" id="KW-0812">Transmembrane</keyword>
<keyword evidence="3" id="KW-1185">Reference proteome</keyword>
<dbReference type="RefSeq" id="WP_187723491.1">
    <property type="nucleotide sequence ID" value="NZ_CP060783.1"/>
</dbReference>
<evidence type="ECO:0000313" key="3">
    <source>
        <dbReference type="Proteomes" id="UP000516028"/>
    </source>
</evidence>
<keyword evidence="1" id="KW-1133">Transmembrane helix</keyword>
<name>A0A7H0GHP5_9BURK</name>
<dbReference type="KEGG" id="daer:H9K75_16860"/>
<gene>
    <name evidence="2" type="ORF">H9K75_16860</name>
</gene>
<keyword evidence="1" id="KW-0472">Membrane</keyword>
<reference evidence="2 3" key="1">
    <citation type="submission" date="2020-08" db="EMBL/GenBank/DDBJ databases">
        <title>Genome sequence of Diaphorobacter aerolatus KACC 16536T.</title>
        <authorList>
            <person name="Hyun D.-W."/>
            <person name="Bae J.-W."/>
        </authorList>
    </citation>
    <scope>NUCLEOTIDE SEQUENCE [LARGE SCALE GENOMIC DNA]</scope>
    <source>
        <strain evidence="2 3">KACC 16536</strain>
    </source>
</reference>